<evidence type="ECO:0000313" key="2">
    <source>
        <dbReference type="EMBL" id="PNS14679.1"/>
    </source>
</evidence>
<reference evidence="2 3" key="1">
    <citation type="submission" date="2017-06" db="EMBL/GenBank/DDBJ databases">
        <title>Draft genome sequence of a variant of Elsinoe murrayae.</title>
        <authorList>
            <person name="Cheng Q."/>
        </authorList>
    </citation>
    <scope>NUCLEOTIDE SEQUENCE [LARGE SCALE GENOMIC DNA]</scope>
    <source>
        <strain evidence="2 3">CQ-2017a</strain>
    </source>
</reference>
<dbReference type="OrthoDB" id="3466836at2759"/>
<dbReference type="Proteomes" id="UP000243797">
    <property type="component" value="Unassembled WGS sequence"/>
</dbReference>
<name>A0A2K1QIG3_9PEZI</name>
<protein>
    <submittedName>
        <fullName evidence="2">Uncharacterized protein</fullName>
    </submittedName>
</protein>
<gene>
    <name evidence="2" type="ORF">CAC42_1701</name>
</gene>
<keyword evidence="3" id="KW-1185">Reference proteome</keyword>
<feature type="region of interest" description="Disordered" evidence="1">
    <location>
        <begin position="196"/>
        <end position="223"/>
    </location>
</feature>
<comment type="caution">
    <text evidence="2">The sequence shown here is derived from an EMBL/GenBank/DDBJ whole genome shotgun (WGS) entry which is preliminary data.</text>
</comment>
<evidence type="ECO:0000256" key="1">
    <source>
        <dbReference type="SAM" id="MobiDB-lite"/>
    </source>
</evidence>
<organism evidence="2 3">
    <name type="scientific">Sphaceloma murrayae</name>
    <dbReference type="NCBI Taxonomy" id="2082308"/>
    <lineage>
        <taxon>Eukaryota</taxon>
        <taxon>Fungi</taxon>
        <taxon>Dikarya</taxon>
        <taxon>Ascomycota</taxon>
        <taxon>Pezizomycotina</taxon>
        <taxon>Dothideomycetes</taxon>
        <taxon>Dothideomycetidae</taxon>
        <taxon>Myriangiales</taxon>
        <taxon>Elsinoaceae</taxon>
        <taxon>Sphaceloma</taxon>
    </lineage>
</organism>
<dbReference type="AlphaFoldDB" id="A0A2K1QIG3"/>
<dbReference type="InParanoid" id="A0A2K1QIG3"/>
<evidence type="ECO:0000313" key="3">
    <source>
        <dbReference type="Proteomes" id="UP000243797"/>
    </source>
</evidence>
<accession>A0A2K1QIG3</accession>
<feature type="compositionally biased region" description="Basic and acidic residues" evidence="1">
    <location>
        <begin position="198"/>
        <end position="207"/>
    </location>
</feature>
<dbReference type="EMBL" id="NKHZ01000082">
    <property type="protein sequence ID" value="PNS14679.1"/>
    <property type="molecule type" value="Genomic_DNA"/>
</dbReference>
<proteinExistence type="predicted"/>
<sequence length="264" mass="28348">MDVAAAQLPPVQYISLPHKPSAPIAVRHITLSNPDLHSKTSSTPKPVLVVFLDGLATTQVSWDGVLALLLQSPIPSLSLLSYDRYGQSLSARDHSDKDAVDPRHAHDIDASVFGPPSSDNPLFPLPVFLLPALPFFPDPDAEGFDAGTLSTGGEGIEDLRATRKLMYDVFGLHVGPAEGLSRRGLRYLLPEGDTPRLQWRDRDRGTGDGKGQVENGEEEGEGPWLTVLRHGREAFAAQARAQRRGHVAGADDGVSAACVGGVEW</sequence>